<accession>D9SDM8</accession>
<proteinExistence type="predicted"/>
<reference evidence="3 4" key="1">
    <citation type="submission" date="2010-08" db="EMBL/GenBank/DDBJ databases">
        <title>Complete sequence of Gallionella capsiferriformans ES-2.</title>
        <authorList>
            <consortium name="US DOE Joint Genome Institute"/>
            <person name="Lucas S."/>
            <person name="Copeland A."/>
            <person name="Lapidus A."/>
            <person name="Cheng J.-F."/>
            <person name="Bruce D."/>
            <person name="Goodwin L."/>
            <person name="Pitluck S."/>
            <person name="Chertkov O."/>
            <person name="Davenport K.W."/>
            <person name="Detter J.C."/>
            <person name="Han C."/>
            <person name="Tapia R."/>
            <person name="Land M."/>
            <person name="Hauser L."/>
            <person name="Chang Y.-J."/>
            <person name="Jeffries C."/>
            <person name="Kyrpides N."/>
            <person name="Ivanova N."/>
            <person name="Mikhailova N."/>
            <person name="Shelobolina E.S."/>
            <person name="Picardal F."/>
            <person name="Roden E."/>
            <person name="Emerson D."/>
            <person name="Woyke T."/>
        </authorList>
    </citation>
    <scope>NUCLEOTIDE SEQUENCE [LARGE SCALE GENOMIC DNA]</scope>
    <source>
        <strain evidence="3 4">ES-2</strain>
    </source>
</reference>
<dbReference type="AlphaFoldDB" id="D9SDM8"/>
<dbReference type="HOGENOM" id="CLU_2478893_0_0_4"/>
<evidence type="ECO:0000313" key="3">
    <source>
        <dbReference type="EMBL" id="ADL54785.1"/>
    </source>
</evidence>
<dbReference type="KEGG" id="gca:Galf_0749"/>
<feature type="region of interest" description="Disordered" evidence="1">
    <location>
        <begin position="34"/>
        <end position="69"/>
    </location>
</feature>
<dbReference type="eggNOG" id="ENOG50316CD">
    <property type="taxonomic scope" value="Bacteria"/>
</dbReference>
<dbReference type="RefSeq" id="WP_013292726.1">
    <property type="nucleotide sequence ID" value="NC_014394.1"/>
</dbReference>
<dbReference type="Proteomes" id="UP000001235">
    <property type="component" value="Chromosome"/>
</dbReference>
<name>D9SDM8_GALCS</name>
<evidence type="ECO:0000256" key="2">
    <source>
        <dbReference type="SAM" id="SignalP"/>
    </source>
</evidence>
<feature type="compositionally biased region" description="Polar residues" evidence="1">
    <location>
        <begin position="41"/>
        <end position="67"/>
    </location>
</feature>
<feature type="signal peptide" evidence="2">
    <location>
        <begin position="1"/>
        <end position="22"/>
    </location>
</feature>
<evidence type="ECO:0000256" key="1">
    <source>
        <dbReference type="SAM" id="MobiDB-lite"/>
    </source>
</evidence>
<gene>
    <name evidence="3" type="ordered locus">Galf_0749</name>
</gene>
<sequence precursor="true">MQLQMALSALLFTSLFVIPAEAIEDDECKKKRAAKIEQGRESVSSGLQAAEKSPSQRMQHASSQASQDVDFEGVPADYYKKLDLNSF</sequence>
<keyword evidence="2" id="KW-0732">Signal</keyword>
<dbReference type="EMBL" id="CP002159">
    <property type="protein sequence ID" value="ADL54785.1"/>
    <property type="molecule type" value="Genomic_DNA"/>
</dbReference>
<keyword evidence="4" id="KW-1185">Reference proteome</keyword>
<organism evidence="3 4">
    <name type="scientific">Gallionella capsiferriformans (strain ES-2)</name>
    <name type="common">Gallionella ferruginea capsiferriformans (strain ES-2)</name>
    <dbReference type="NCBI Taxonomy" id="395494"/>
    <lineage>
        <taxon>Bacteria</taxon>
        <taxon>Pseudomonadati</taxon>
        <taxon>Pseudomonadota</taxon>
        <taxon>Betaproteobacteria</taxon>
        <taxon>Nitrosomonadales</taxon>
        <taxon>Gallionellaceae</taxon>
        <taxon>Gallionella</taxon>
    </lineage>
</organism>
<feature type="chain" id="PRO_5003128146" evidence="2">
    <location>
        <begin position="23"/>
        <end position="87"/>
    </location>
</feature>
<evidence type="ECO:0000313" key="4">
    <source>
        <dbReference type="Proteomes" id="UP000001235"/>
    </source>
</evidence>
<protein>
    <submittedName>
        <fullName evidence="3">Uncharacterized protein</fullName>
    </submittedName>
</protein>